<evidence type="ECO:0000313" key="8">
    <source>
        <dbReference type="Proteomes" id="UP000789901"/>
    </source>
</evidence>
<evidence type="ECO:0000256" key="4">
    <source>
        <dbReference type="SAM" id="MobiDB-lite"/>
    </source>
</evidence>
<keyword evidence="1" id="KW-0677">Repeat</keyword>
<dbReference type="PANTHER" id="PTHR13780">
    <property type="entry name" value="AMP-ACTIVATED PROTEIN KINASE, GAMMA REGULATORY SUBUNIT"/>
    <property type="match status" value="1"/>
</dbReference>
<organism evidence="7 8">
    <name type="scientific">Gigaspora margarita</name>
    <dbReference type="NCBI Taxonomy" id="4874"/>
    <lineage>
        <taxon>Eukaryota</taxon>
        <taxon>Fungi</taxon>
        <taxon>Fungi incertae sedis</taxon>
        <taxon>Mucoromycota</taxon>
        <taxon>Glomeromycotina</taxon>
        <taxon>Glomeromycetes</taxon>
        <taxon>Diversisporales</taxon>
        <taxon>Gigasporaceae</taxon>
        <taxon>Gigaspora</taxon>
    </lineage>
</organism>
<dbReference type="Pfam" id="PF00571">
    <property type="entry name" value="CBS"/>
    <property type="match status" value="2"/>
</dbReference>
<feature type="domain" description="CBS" evidence="6">
    <location>
        <begin position="145"/>
        <end position="203"/>
    </location>
</feature>
<evidence type="ECO:0000256" key="2">
    <source>
        <dbReference type="ARBA" id="ARBA00023122"/>
    </source>
</evidence>
<keyword evidence="8" id="KW-1185">Reference proteome</keyword>
<dbReference type="PROSITE" id="PS51371">
    <property type="entry name" value="CBS"/>
    <property type="match status" value="2"/>
</dbReference>
<dbReference type="InterPro" id="IPR050511">
    <property type="entry name" value="AMPK_gamma/SDS23_families"/>
</dbReference>
<proteinExistence type="predicted"/>
<dbReference type="CDD" id="cd02205">
    <property type="entry name" value="CBS_pair_SF"/>
    <property type="match status" value="2"/>
</dbReference>
<comment type="caution">
    <text evidence="7">The sequence shown here is derived from an EMBL/GenBank/DDBJ whole genome shotgun (WGS) entry which is preliminary data.</text>
</comment>
<dbReference type="EMBL" id="CAJVQB010002036">
    <property type="protein sequence ID" value="CAG8559932.1"/>
    <property type="molecule type" value="Genomic_DNA"/>
</dbReference>
<dbReference type="SMART" id="SM00116">
    <property type="entry name" value="CBS"/>
    <property type="match status" value="3"/>
</dbReference>
<feature type="transmembrane region" description="Helical" evidence="5">
    <location>
        <begin position="337"/>
        <end position="357"/>
    </location>
</feature>
<keyword evidence="5" id="KW-1133">Transmembrane helix</keyword>
<reference evidence="7 8" key="1">
    <citation type="submission" date="2021-06" db="EMBL/GenBank/DDBJ databases">
        <authorList>
            <person name="Kallberg Y."/>
            <person name="Tangrot J."/>
            <person name="Rosling A."/>
        </authorList>
    </citation>
    <scope>NUCLEOTIDE SEQUENCE [LARGE SCALE GENOMIC DNA]</scope>
    <source>
        <strain evidence="7 8">120-4 pot B 10/14</strain>
    </source>
</reference>
<evidence type="ECO:0000256" key="5">
    <source>
        <dbReference type="SAM" id="Phobius"/>
    </source>
</evidence>
<dbReference type="Proteomes" id="UP000789901">
    <property type="component" value="Unassembled WGS sequence"/>
</dbReference>
<keyword evidence="2 3" id="KW-0129">CBS domain</keyword>
<evidence type="ECO:0000313" key="7">
    <source>
        <dbReference type="EMBL" id="CAG8559932.1"/>
    </source>
</evidence>
<dbReference type="InterPro" id="IPR000644">
    <property type="entry name" value="CBS_dom"/>
</dbReference>
<dbReference type="InterPro" id="IPR046342">
    <property type="entry name" value="CBS_dom_sf"/>
</dbReference>
<dbReference type="PANTHER" id="PTHR13780:SF36">
    <property type="entry name" value="CBS DOMAIN-CONTAINING PROTEIN"/>
    <property type="match status" value="1"/>
</dbReference>
<dbReference type="SUPFAM" id="SSF54631">
    <property type="entry name" value="CBS-domain pair"/>
    <property type="match status" value="2"/>
</dbReference>
<keyword evidence="5" id="KW-0472">Membrane</keyword>
<feature type="region of interest" description="Disordered" evidence="4">
    <location>
        <begin position="1"/>
        <end position="21"/>
    </location>
</feature>
<keyword evidence="5" id="KW-0812">Transmembrane</keyword>
<feature type="domain" description="CBS" evidence="6">
    <location>
        <begin position="219"/>
        <end position="277"/>
    </location>
</feature>
<dbReference type="Gene3D" id="3.10.580.10">
    <property type="entry name" value="CBS-domain"/>
    <property type="match status" value="2"/>
</dbReference>
<accession>A0ABN7UCV5</accession>
<evidence type="ECO:0000256" key="1">
    <source>
        <dbReference type="ARBA" id="ARBA00022737"/>
    </source>
</evidence>
<protein>
    <submittedName>
        <fullName evidence="7">34579_t:CDS:1</fullName>
    </submittedName>
</protein>
<name>A0ABN7UCV5_GIGMA</name>
<sequence>MDPITGLPSSRRSTLSDDTHREGLTTETHDWTLVKAIDLVADQKVVVIDGEKPIEEACDVSNVKLFRLSLEIFASTSQIYDASTKSYSGMFDWADVMTYLLIVLKKKDASQQLEKTDAELSAEFNDLVKLASHCQPVPVKLASDLSKKNPFYSVLPETSLLQVVELFGSGTHRVAVVDANGIIKGILTQSRVVNYFYQNVTKFPPIEQLFPKTLNELDIGKGFVISASSDSFVLDALTMMIKNGLSSIAIVDSEGMLLGNISMTDVKYVLRSYSHVLMWKTCQQFVSTVRSRQGLEDGQDRYPVFDAHPTSTLGYTIAKLSATKAHRLWVIDERMRAVGVLIFLITPNVIPIISIYLCSLVELDGCTSYIRTLSWCKSEAKENSPILVKVI</sequence>
<evidence type="ECO:0000259" key="6">
    <source>
        <dbReference type="PROSITE" id="PS51371"/>
    </source>
</evidence>
<gene>
    <name evidence="7" type="ORF">GMARGA_LOCUS4966</name>
</gene>
<evidence type="ECO:0000256" key="3">
    <source>
        <dbReference type="PROSITE-ProRule" id="PRU00703"/>
    </source>
</evidence>